<evidence type="ECO:0000313" key="1">
    <source>
        <dbReference type="EMBL" id="SMX35639.1"/>
    </source>
</evidence>
<dbReference type="Proteomes" id="UP000207598">
    <property type="component" value="Unassembled WGS sequence"/>
</dbReference>
<gene>
    <name evidence="1" type="ORF">MAA8898_00595</name>
</gene>
<name>A0A238JYB3_9RHOB</name>
<proteinExistence type="predicted"/>
<reference evidence="1 2" key="1">
    <citation type="submission" date="2017-05" db="EMBL/GenBank/DDBJ databases">
        <authorList>
            <person name="Song R."/>
            <person name="Chenine A.L."/>
            <person name="Ruprecht R.M."/>
        </authorList>
    </citation>
    <scope>NUCLEOTIDE SEQUENCE [LARGE SCALE GENOMIC DNA]</scope>
    <source>
        <strain evidence="1 2">CECT 8898</strain>
    </source>
</reference>
<accession>A0A238JYB3</accession>
<protein>
    <submittedName>
        <fullName evidence="1">Uncharacterized protein</fullName>
    </submittedName>
</protein>
<organism evidence="1 2">
    <name type="scientific">Maliponia aquimaris</name>
    <dbReference type="NCBI Taxonomy" id="1673631"/>
    <lineage>
        <taxon>Bacteria</taxon>
        <taxon>Pseudomonadati</taxon>
        <taxon>Pseudomonadota</taxon>
        <taxon>Alphaproteobacteria</taxon>
        <taxon>Rhodobacterales</taxon>
        <taxon>Paracoccaceae</taxon>
        <taxon>Maliponia</taxon>
    </lineage>
</organism>
<sequence>MPALRTVMGAALFWGALAPVSLAEEGRVPPLLLAELVLPDAMSGPQPRGEIARNLRLGLDAWEKLKDYDRPSQPDRLVVRDFAPVPLADGSVVFPGLGVRLRDTTFAGQQVMEILDVQEYGAFWKARENPAIQVGGLLGGQIASLEQTLRVELSRSGDKKTRQGFGITITTATPYKHKGADRVQTLPGRLLVEPMVQPRGRWLVAEPEAPPGQPSPAEAHAALAAEFRDRLASAPCAMDGRALMTYERRMDLIETASDSPLPFVNFRQEQKAACAIATHGAYDMAHMRRLAVLRNATCADLEAGLSEQIETLAADLRREVGPPRYIDYASIGIFDLTTPSRVPDPVAQADRRACVVRYLEDSLFSPD</sequence>
<evidence type="ECO:0000313" key="2">
    <source>
        <dbReference type="Proteomes" id="UP000207598"/>
    </source>
</evidence>
<dbReference type="AlphaFoldDB" id="A0A238JYB3"/>
<keyword evidence="2" id="KW-1185">Reference proteome</keyword>
<dbReference type="RefSeq" id="WP_141194779.1">
    <property type="nucleotide sequence ID" value="NZ_FXYF01000002.1"/>
</dbReference>
<dbReference type="EMBL" id="FXYF01000002">
    <property type="protein sequence ID" value="SMX35639.1"/>
    <property type="molecule type" value="Genomic_DNA"/>
</dbReference>